<organism evidence="1">
    <name type="scientific">Anguilla anguilla</name>
    <name type="common">European freshwater eel</name>
    <name type="synonym">Muraena anguilla</name>
    <dbReference type="NCBI Taxonomy" id="7936"/>
    <lineage>
        <taxon>Eukaryota</taxon>
        <taxon>Metazoa</taxon>
        <taxon>Chordata</taxon>
        <taxon>Craniata</taxon>
        <taxon>Vertebrata</taxon>
        <taxon>Euteleostomi</taxon>
        <taxon>Actinopterygii</taxon>
        <taxon>Neopterygii</taxon>
        <taxon>Teleostei</taxon>
        <taxon>Anguilliformes</taxon>
        <taxon>Anguillidae</taxon>
        <taxon>Anguilla</taxon>
    </lineage>
</organism>
<reference evidence="1" key="2">
    <citation type="journal article" date="2015" name="Fish Shellfish Immunol.">
        <title>Early steps in the European eel (Anguilla anguilla)-Vibrio vulnificus interaction in the gills: Role of the RtxA13 toxin.</title>
        <authorList>
            <person name="Callol A."/>
            <person name="Pajuelo D."/>
            <person name="Ebbesson L."/>
            <person name="Teles M."/>
            <person name="MacKenzie S."/>
            <person name="Amaro C."/>
        </authorList>
    </citation>
    <scope>NUCLEOTIDE SEQUENCE</scope>
</reference>
<accession>A0A0E9S753</accession>
<proteinExistence type="predicted"/>
<protein>
    <submittedName>
        <fullName evidence="1">Uncharacterized protein</fullName>
    </submittedName>
</protein>
<dbReference type="EMBL" id="GBXM01071338">
    <property type="protein sequence ID" value="JAH37239.1"/>
    <property type="molecule type" value="Transcribed_RNA"/>
</dbReference>
<name>A0A0E9S753_ANGAN</name>
<evidence type="ECO:0000313" key="1">
    <source>
        <dbReference type="EMBL" id="JAH37239.1"/>
    </source>
</evidence>
<sequence>MMFPSVYKRFIVYLDICFGPGLITRLTC</sequence>
<reference evidence="1" key="1">
    <citation type="submission" date="2014-11" db="EMBL/GenBank/DDBJ databases">
        <authorList>
            <person name="Amaro Gonzalez C."/>
        </authorList>
    </citation>
    <scope>NUCLEOTIDE SEQUENCE</scope>
</reference>
<dbReference type="AlphaFoldDB" id="A0A0E9S753"/>